<comment type="caution">
    <text evidence="1">The sequence shown here is derived from an EMBL/GenBank/DDBJ whole genome shotgun (WGS) entry which is preliminary data.</text>
</comment>
<evidence type="ECO:0000313" key="2">
    <source>
        <dbReference type="Proteomes" id="UP001164539"/>
    </source>
</evidence>
<evidence type="ECO:0000313" key="1">
    <source>
        <dbReference type="EMBL" id="KAJ4711008.1"/>
    </source>
</evidence>
<gene>
    <name evidence="1" type="ORF">OWV82_017097</name>
</gene>
<protein>
    <submittedName>
        <fullName evidence="1">Uncharacterized protein</fullName>
    </submittedName>
</protein>
<reference evidence="1 2" key="1">
    <citation type="journal article" date="2023" name="Science">
        <title>Complex scaffold remodeling in plant triterpene biosynthesis.</title>
        <authorList>
            <person name="De La Pena R."/>
            <person name="Hodgson H."/>
            <person name="Liu J.C."/>
            <person name="Stephenson M.J."/>
            <person name="Martin A.C."/>
            <person name="Owen C."/>
            <person name="Harkess A."/>
            <person name="Leebens-Mack J."/>
            <person name="Jimenez L.E."/>
            <person name="Osbourn A."/>
            <person name="Sattely E.S."/>
        </authorList>
    </citation>
    <scope>NUCLEOTIDE SEQUENCE [LARGE SCALE GENOMIC DNA]</scope>
    <source>
        <strain evidence="2">cv. JPN11</strain>
        <tissue evidence="1">Leaf</tissue>
    </source>
</reference>
<sequence>MHGSPNHQHKKHHHAKHYKSWDTSDGFPVYVTALEPMQNRFPEGQHYPYGYYGSPMLNNNYQEYVLEEPRRTPVIEYGPPRVPVHVKANHHKVEENVDEEAEEFIKMEHKKFQLSKLRSELSG</sequence>
<keyword evidence="2" id="KW-1185">Reference proteome</keyword>
<name>A0ACC1XJB7_MELAZ</name>
<proteinExistence type="predicted"/>
<organism evidence="1 2">
    <name type="scientific">Melia azedarach</name>
    <name type="common">Chinaberry tree</name>
    <dbReference type="NCBI Taxonomy" id="155640"/>
    <lineage>
        <taxon>Eukaryota</taxon>
        <taxon>Viridiplantae</taxon>
        <taxon>Streptophyta</taxon>
        <taxon>Embryophyta</taxon>
        <taxon>Tracheophyta</taxon>
        <taxon>Spermatophyta</taxon>
        <taxon>Magnoliopsida</taxon>
        <taxon>eudicotyledons</taxon>
        <taxon>Gunneridae</taxon>
        <taxon>Pentapetalae</taxon>
        <taxon>rosids</taxon>
        <taxon>malvids</taxon>
        <taxon>Sapindales</taxon>
        <taxon>Meliaceae</taxon>
        <taxon>Melia</taxon>
    </lineage>
</organism>
<accession>A0ACC1XJB7</accession>
<dbReference type="Proteomes" id="UP001164539">
    <property type="component" value="Chromosome 9"/>
</dbReference>
<dbReference type="EMBL" id="CM051402">
    <property type="protein sequence ID" value="KAJ4711008.1"/>
    <property type="molecule type" value="Genomic_DNA"/>
</dbReference>